<dbReference type="EMBL" id="JAGYWB010000002">
    <property type="protein sequence ID" value="KAI0529154.1"/>
    <property type="molecule type" value="Genomic_DNA"/>
</dbReference>
<dbReference type="SMR" id="A0A8T3C8Y4"/>
<dbReference type="Gene3D" id="3.30.70.270">
    <property type="match status" value="1"/>
</dbReference>
<feature type="domain" description="Reverse transcriptase" evidence="1">
    <location>
        <begin position="1"/>
        <end position="82"/>
    </location>
</feature>
<evidence type="ECO:0000313" key="2">
    <source>
        <dbReference type="EMBL" id="KAI0529154.1"/>
    </source>
</evidence>
<dbReference type="Proteomes" id="UP000829196">
    <property type="component" value="Unassembled WGS sequence"/>
</dbReference>
<dbReference type="Pfam" id="PF00078">
    <property type="entry name" value="RVT_1"/>
    <property type="match status" value="1"/>
</dbReference>
<gene>
    <name evidence="2" type="ORF">KFK09_001701</name>
</gene>
<dbReference type="OrthoDB" id="693831at2759"/>
<comment type="caution">
    <text evidence="2">The sequence shown here is derived from an EMBL/GenBank/DDBJ whole genome shotgun (WGS) entry which is preliminary data.</text>
</comment>
<dbReference type="PANTHER" id="PTHR37984:SF5">
    <property type="entry name" value="PROTEIN NYNRIN-LIKE"/>
    <property type="match status" value="1"/>
</dbReference>
<dbReference type="InterPro" id="IPR000477">
    <property type="entry name" value="RT_dom"/>
</dbReference>
<dbReference type="InterPro" id="IPR050951">
    <property type="entry name" value="Retrovirus_Pol_polyprotein"/>
</dbReference>
<reference evidence="2" key="1">
    <citation type="journal article" date="2022" name="Front. Genet.">
        <title>Chromosome-Scale Assembly of the Dendrobium nobile Genome Provides Insights Into the Molecular Mechanism of the Biosynthesis of the Medicinal Active Ingredient of Dendrobium.</title>
        <authorList>
            <person name="Xu Q."/>
            <person name="Niu S.-C."/>
            <person name="Li K.-L."/>
            <person name="Zheng P.-J."/>
            <person name="Zhang X.-J."/>
            <person name="Jia Y."/>
            <person name="Liu Y."/>
            <person name="Niu Y.-X."/>
            <person name="Yu L.-H."/>
            <person name="Chen D.-F."/>
            <person name="Zhang G.-Q."/>
        </authorList>
    </citation>
    <scope>NUCLEOTIDE SEQUENCE</scope>
    <source>
        <tissue evidence="2">Leaf</tissue>
    </source>
</reference>
<organism evidence="2 3">
    <name type="scientific">Dendrobium nobile</name>
    <name type="common">Orchid</name>
    <dbReference type="NCBI Taxonomy" id="94219"/>
    <lineage>
        <taxon>Eukaryota</taxon>
        <taxon>Viridiplantae</taxon>
        <taxon>Streptophyta</taxon>
        <taxon>Embryophyta</taxon>
        <taxon>Tracheophyta</taxon>
        <taxon>Spermatophyta</taxon>
        <taxon>Magnoliopsida</taxon>
        <taxon>Liliopsida</taxon>
        <taxon>Asparagales</taxon>
        <taxon>Orchidaceae</taxon>
        <taxon>Epidendroideae</taxon>
        <taxon>Malaxideae</taxon>
        <taxon>Dendrobiinae</taxon>
        <taxon>Dendrobium</taxon>
    </lineage>
</organism>
<sequence>MPFGLKNIGATYQRLMNKVFKTLIKHNMEVYIDDMLVKSLKISQHISDLEQCFYLLRCYNMRLNPAKCAFGVASRKFLGFMVTHRGIEANPEKIKALRDMVPPKNIKEVQRLNGKIATLSCFLARLGDKYLPFFKVLRGARNFGF</sequence>
<dbReference type="InterPro" id="IPR043502">
    <property type="entry name" value="DNA/RNA_pol_sf"/>
</dbReference>
<evidence type="ECO:0000259" key="1">
    <source>
        <dbReference type="PROSITE" id="PS50878"/>
    </source>
</evidence>
<dbReference type="AlphaFoldDB" id="A0A8T3C8Y4"/>
<dbReference type="PANTHER" id="PTHR37984">
    <property type="entry name" value="PROTEIN CBG26694"/>
    <property type="match status" value="1"/>
</dbReference>
<dbReference type="PROSITE" id="PS50878">
    <property type="entry name" value="RT_POL"/>
    <property type="match status" value="1"/>
</dbReference>
<accession>A0A8T3C8Y4</accession>
<dbReference type="InterPro" id="IPR043128">
    <property type="entry name" value="Rev_trsase/Diguanyl_cyclase"/>
</dbReference>
<protein>
    <recommendedName>
        <fullName evidence="1">Reverse transcriptase domain-containing protein</fullName>
    </recommendedName>
</protein>
<keyword evidence="3" id="KW-1185">Reference proteome</keyword>
<evidence type="ECO:0000313" key="3">
    <source>
        <dbReference type="Proteomes" id="UP000829196"/>
    </source>
</evidence>
<dbReference type="SUPFAM" id="SSF56672">
    <property type="entry name" value="DNA/RNA polymerases"/>
    <property type="match status" value="1"/>
</dbReference>
<dbReference type="CDD" id="cd01647">
    <property type="entry name" value="RT_LTR"/>
    <property type="match status" value="1"/>
</dbReference>
<name>A0A8T3C8Y4_DENNO</name>
<proteinExistence type="predicted"/>